<evidence type="ECO:0008006" key="3">
    <source>
        <dbReference type="Google" id="ProtNLM"/>
    </source>
</evidence>
<proteinExistence type="predicted"/>
<reference evidence="1 2" key="1">
    <citation type="submission" date="2016-09" db="EMBL/GenBank/DDBJ databases">
        <title>The draft genome of Dichanthelium oligosanthes: A C3 panicoid grass species.</title>
        <authorList>
            <person name="Studer A.J."/>
            <person name="Schnable J.C."/>
            <person name="Brutnell T.P."/>
        </authorList>
    </citation>
    <scope>NUCLEOTIDE SEQUENCE [LARGE SCALE GENOMIC DNA]</scope>
    <source>
        <strain evidence="2">cv. Kellogg 1175</strain>
        <tissue evidence="1">Leaf</tissue>
    </source>
</reference>
<name>A0A1E5VNM7_9POAL</name>
<organism evidence="1 2">
    <name type="scientific">Dichanthelium oligosanthes</name>
    <dbReference type="NCBI Taxonomy" id="888268"/>
    <lineage>
        <taxon>Eukaryota</taxon>
        <taxon>Viridiplantae</taxon>
        <taxon>Streptophyta</taxon>
        <taxon>Embryophyta</taxon>
        <taxon>Tracheophyta</taxon>
        <taxon>Spermatophyta</taxon>
        <taxon>Magnoliopsida</taxon>
        <taxon>Liliopsida</taxon>
        <taxon>Poales</taxon>
        <taxon>Poaceae</taxon>
        <taxon>PACMAD clade</taxon>
        <taxon>Panicoideae</taxon>
        <taxon>Panicodae</taxon>
        <taxon>Paniceae</taxon>
        <taxon>Dichantheliinae</taxon>
        <taxon>Dichanthelium</taxon>
    </lineage>
</organism>
<dbReference type="Proteomes" id="UP000095767">
    <property type="component" value="Unassembled WGS sequence"/>
</dbReference>
<evidence type="ECO:0000313" key="2">
    <source>
        <dbReference type="Proteomes" id="UP000095767"/>
    </source>
</evidence>
<gene>
    <name evidence="1" type="ORF">BAE44_0012262</name>
</gene>
<keyword evidence="2" id="KW-1185">Reference proteome</keyword>
<dbReference type="EMBL" id="LWDX02034044">
    <property type="protein sequence ID" value="OEL26718.1"/>
    <property type="molecule type" value="Genomic_DNA"/>
</dbReference>
<dbReference type="STRING" id="888268.A0A1E5VNM7"/>
<dbReference type="AlphaFoldDB" id="A0A1E5VNM7"/>
<comment type="caution">
    <text evidence="1">The sequence shown here is derived from an EMBL/GenBank/DDBJ whole genome shotgun (WGS) entry which is preliminary data.</text>
</comment>
<accession>A0A1E5VNM7</accession>
<protein>
    <recommendedName>
        <fullName evidence="3">F-box associated domain-containing protein</fullName>
    </recommendedName>
</protein>
<dbReference type="OrthoDB" id="688805at2759"/>
<evidence type="ECO:0000313" key="1">
    <source>
        <dbReference type="EMBL" id="OEL26718.1"/>
    </source>
</evidence>
<sequence length="136" mass="15726">MDIWFLMDFEKGLWVKQYSIKIEPLHSYFWPLVVLDDRRIVIVIHLARGKQMVEIHDPRTNTFSVVADTSHCDAISVYTGNLLSLEVTDYFDIPLFDSSDVHEINLGLFYLNFLITVCMSCLLATRSSYAKTCPRS</sequence>